<evidence type="ECO:0000313" key="1">
    <source>
        <dbReference type="EMBL" id="GAG43069.1"/>
    </source>
</evidence>
<comment type="caution">
    <text evidence="1">The sequence shown here is derived from an EMBL/GenBank/DDBJ whole genome shotgun (WGS) entry which is preliminary data.</text>
</comment>
<reference evidence="1" key="1">
    <citation type="journal article" date="2014" name="Front. Microbiol.">
        <title>High frequency of phylogenetically diverse reductive dehalogenase-homologous genes in deep subseafloor sedimentary metagenomes.</title>
        <authorList>
            <person name="Kawai M."/>
            <person name="Futagami T."/>
            <person name="Toyoda A."/>
            <person name="Takaki Y."/>
            <person name="Nishi S."/>
            <person name="Hori S."/>
            <person name="Arai W."/>
            <person name="Tsubouchi T."/>
            <person name="Morono Y."/>
            <person name="Uchiyama I."/>
            <person name="Ito T."/>
            <person name="Fujiyama A."/>
            <person name="Inagaki F."/>
            <person name="Takami H."/>
        </authorList>
    </citation>
    <scope>NUCLEOTIDE SEQUENCE</scope>
    <source>
        <strain evidence="1">Expedition CK06-06</strain>
    </source>
</reference>
<dbReference type="EMBL" id="BARS01055135">
    <property type="protein sequence ID" value="GAG43069.1"/>
    <property type="molecule type" value="Genomic_DNA"/>
</dbReference>
<sequence>GFFNSTLVARLRQKLGKVNSTPMTLMFDAPAETVMFIGWTLQEQFTWRSGEAGQPPILLELKFLERNFVAEDGVQVTHNHMFRPTGTPAGTGFSTLNPTYPGWRRMLISTSSGDTKIYEEVDLNAIFG</sequence>
<protein>
    <submittedName>
        <fullName evidence="1">Uncharacterized protein</fullName>
    </submittedName>
</protein>
<feature type="non-terminal residue" evidence="1">
    <location>
        <position position="1"/>
    </location>
</feature>
<dbReference type="AlphaFoldDB" id="X0XIW2"/>
<accession>X0XIW2</accession>
<name>X0XIW2_9ZZZZ</name>
<gene>
    <name evidence="1" type="ORF">S01H1_81470</name>
</gene>
<organism evidence="1">
    <name type="scientific">marine sediment metagenome</name>
    <dbReference type="NCBI Taxonomy" id="412755"/>
    <lineage>
        <taxon>unclassified sequences</taxon>
        <taxon>metagenomes</taxon>
        <taxon>ecological metagenomes</taxon>
    </lineage>
</organism>
<proteinExistence type="predicted"/>